<keyword evidence="12" id="KW-0964">Secreted</keyword>
<dbReference type="GO" id="GO:0030599">
    <property type="term" value="F:pectinesterase activity"/>
    <property type="evidence" value="ECO:0007669"/>
    <property type="project" value="UniProtKB-UniRule"/>
</dbReference>
<dbReference type="Proteomes" id="UP000236161">
    <property type="component" value="Unassembled WGS sequence"/>
</dbReference>
<dbReference type="EC" id="3.1.1.11" evidence="4 12"/>
<dbReference type="InterPro" id="IPR000070">
    <property type="entry name" value="Pectinesterase_cat"/>
</dbReference>
<dbReference type="GO" id="GO:0045490">
    <property type="term" value="P:pectin catabolic process"/>
    <property type="evidence" value="ECO:0007669"/>
    <property type="project" value="UniProtKB-UniRule"/>
</dbReference>
<comment type="similarity">
    <text evidence="3">In the C-terminal section; belongs to the pectinesterase family.</text>
</comment>
<feature type="domain" description="Pectinesterase inhibitor" evidence="13">
    <location>
        <begin position="51"/>
        <end position="203"/>
    </location>
</feature>
<dbReference type="FunFam" id="2.160.20.10:FF:000001">
    <property type="entry name" value="Pectinesterase"/>
    <property type="match status" value="1"/>
</dbReference>
<dbReference type="Pfam" id="PF04043">
    <property type="entry name" value="PMEI"/>
    <property type="match status" value="1"/>
</dbReference>
<dbReference type="Pfam" id="PF01095">
    <property type="entry name" value="Pectinesterase"/>
    <property type="match status" value="1"/>
</dbReference>
<reference evidence="14 15" key="1">
    <citation type="journal article" date="2017" name="Nature">
        <title>The Apostasia genome and the evolution of orchids.</title>
        <authorList>
            <person name="Zhang G.Q."/>
            <person name="Liu K.W."/>
            <person name="Li Z."/>
            <person name="Lohaus R."/>
            <person name="Hsiao Y.Y."/>
            <person name="Niu S.C."/>
            <person name="Wang J.Y."/>
            <person name="Lin Y.C."/>
            <person name="Xu Q."/>
            <person name="Chen L.J."/>
            <person name="Yoshida K."/>
            <person name="Fujiwara S."/>
            <person name="Wang Z.W."/>
            <person name="Zhang Y.Q."/>
            <person name="Mitsuda N."/>
            <person name="Wang M."/>
            <person name="Liu G.H."/>
            <person name="Pecoraro L."/>
            <person name="Huang H.X."/>
            <person name="Xiao X.J."/>
            <person name="Lin M."/>
            <person name="Wu X.Y."/>
            <person name="Wu W.L."/>
            <person name="Chen Y.Y."/>
            <person name="Chang S.B."/>
            <person name="Sakamoto S."/>
            <person name="Ohme-Takagi M."/>
            <person name="Yagi M."/>
            <person name="Zeng S.J."/>
            <person name="Shen C.Y."/>
            <person name="Yeh C.M."/>
            <person name="Luo Y.B."/>
            <person name="Tsai W.C."/>
            <person name="Van de Peer Y."/>
            <person name="Liu Z.J."/>
        </authorList>
    </citation>
    <scope>NUCLEOTIDE SEQUENCE [LARGE SCALE GENOMIC DNA]</scope>
    <source>
        <strain evidence="15">cv. Shenzhen</strain>
        <tissue evidence="14">Stem</tissue>
    </source>
</reference>
<evidence type="ECO:0000256" key="12">
    <source>
        <dbReference type="RuleBase" id="RU000589"/>
    </source>
</evidence>
<dbReference type="InterPro" id="IPR018040">
    <property type="entry name" value="Pectinesterase_Tyr_AS"/>
</dbReference>
<dbReference type="Gene3D" id="1.20.140.40">
    <property type="entry name" value="Invertase/pectin methylesterase inhibitor family protein"/>
    <property type="match status" value="1"/>
</dbReference>
<keyword evidence="15" id="KW-1185">Reference proteome</keyword>
<evidence type="ECO:0000256" key="7">
    <source>
        <dbReference type="ARBA" id="ARBA00023157"/>
    </source>
</evidence>
<name>A0A2I0B363_9ASPA</name>
<keyword evidence="12" id="KW-0134">Cell wall</keyword>
<comment type="pathway">
    <text evidence="1 12">Glycan metabolism; pectin degradation; 2-dehydro-3-deoxy-D-gluconate from pectin: step 1/5.</text>
</comment>
<dbReference type="SUPFAM" id="SSF101148">
    <property type="entry name" value="Plant invertase/pectin methylesterase inhibitor"/>
    <property type="match status" value="1"/>
</dbReference>
<keyword evidence="8" id="KW-0325">Glycoprotein</keyword>
<keyword evidence="6 12" id="KW-0063">Aspartyl esterase</keyword>
<dbReference type="FunFam" id="1.20.140.40:FF:000001">
    <property type="entry name" value="Pectinesterase"/>
    <property type="match status" value="1"/>
</dbReference>
<evidence type="ECO:0000256" key="3">
    <source>
        <dbReference type="ARBA" id="ARBA00007786"/>
    </source>
</evidence>
<dbReference type="PANTHER" id="PTHR31707">
    <property type="entry name" value="PECTINESTERASE"/>
    <property type="match status" value="1"/>
</dbReference>
<evidence type="ECO:0000256" key="2">
    <source>
        <dbReference type="ARBA" id="ARBA00006027"/>
    </source>
</evidence>
<evidence type="ECO:0000256" key="4">
    <source>
        <dbReference type="ARBA" id="ARBA00013229"/>
    </source>
</evidence>
<dbReference type="AlphaFoldDB" id="A0A2I0B363"/>
<comment type="similarity">
    <text evidence="2">In the N-terminal section; belongs to the PMEI family.</text>
</comment>
<keyword evidence="7" id="KW-1015">Disulfide bond</keyword>
<dbReference type="EMBL" id="KZ451918">
    <property type="protein sequence ID" value="PKA62224.1"/>
    <property type="molecule type" value="Genomic_DNA"/>
</dbReference>
<evidence type="ECO:0000313" key="15">
    <source>
        <dbReference type="Proteomes" id="UP000236161"/>
    </source>
</evidence>
<comment type="catalytic activity">
    <reaction evidence="9 12">
        <text>[(1-&gt;4)-alpha-D-galacturonosyl methyl ester](n) + n H2O = [(1-&gt;4)-alpha-D-galacturonosyl](n) + n methanol + n H(+)</text>
        <dbReference type="Rhea" id="RHEA:22380"/>
        <dbReference type="Rhea" id="RHEA-COMP:14570"/>
        <dbReference type="Rhea" id="RHEA-COMP:14573"/>
        <dbReference type="ChEBI" id="CHEBI:15377"/>
        <dbReference type="ChEBI" id="CHEBI:15378"/>
        <dbReference type="ChEBI" id="CHEBI:17790"/>
        <dbReference type="ChEBI" id="CHEBI:140522"/>
        <dbReference type="ChEBI" id="CHEBI:140523"/>
        <dbReference type="EC" id="3.1.1.11"/>
    </reaction>
</comment>
<dbReference type="InterPro" id="IPR012334">
    <property type="entry name" value="Pectin_lyas_fold"/>
</dbReference>
<evidence type="ECO:0000313" key="14">
    <source>
        <dbReference type="EMBL" id="PKA62224.1"/>
    </source>
</evidence>
<dbReference type="STRING" id="1088818.A0A2I0B363"/>
<proteinExistence type="inferred from homology"/>
<feature type="active site" evidence="11">
    <location>
        <position position="409"/>
    </location>
</feature>
<protein>
    <recommendedName>
        <fullName evidence="4 12">Pectinesterase</fullName>
        <ecNumber evidence="4 12">3.1.1.11</ecNumber>
    </recommendedName>
</protein>
<dbReference type="InterPro" id="IPR006501">
    <property type="entry name" value="Pectinesterase_inhib_dom"/>
</dbReference>
<dbReference type="CDD" id="cd15798">
    <property type="entry name" value="PMEI-like_3"/>
    <property type="match status" value="1"/>
</dbReference>
<keyword evidence="12" id="KW-0961">Cell wall biogenesis/degradation</keyword>
<gene>
    <name evidence="14" type="primary">PME28</name>
    <name evidence="14" type="ORF">AXF42_Ash016016</name>
</gene>
<evidence type="ECO:0000256" key="6">
    <source>
        <dbReference type="ARBA" id="ARBA00023085"/>
    </source>
</evidence>
<evidence type="ECO:0000259" key="13">
    <source>
        <dbReference type="SMART" id="SM00856"/>
    </source>
</evidence>
<evidence type="ECO:0000256" key="1">
    <source>
        <dbReference type="ARBA" id="ARBA00005184"/>
    </source>
</evidence>
<keyword evidence="5 12" id="KW-0378">Hydrolase</keyword>
<dbReference type="PROSITE" id="PS00800">
    <property type="entry name" value="PECTINESTERASE_1"/>
    <property type="match status" value="1"/>
</dbReference>
<dbReference type="UniPathway" id="UPA00545">
    <property type="reaction ID" value="UER00823"/>
</dbReference>
<dbReference type="InterPro" id="IPR011050">
    <property type="entry name" value="Pectin_lyase_fold/virulence"/>
</dbReference>
<dbReference type="GO" id="GO:0042545">
    <property type="term" value="P:cell wall modification"/>
    <property type="evidence" value="ECO:0007669"/>
    <property type="project" value="UniProtKB-UniRule"/>
</dbReference>
<dbReference type="GO" id="GO:0004857">
    <property type="term" value="F:enzyme inhibitor activity"/>
    <property type="evidence" value="ECO:0007669"/>
    <property type="project" value="InterPro"/>
</dbReference>
<dbReference type="Gene3D" id="2.160.20.10">
    <property type="entry name" value="Single-stranded right-handed beta-helix, Pectin lyase-like"/>
    <property type="match status" value="1"/>
</dbReference>
<dbReference type="PROSITE" id="PS00503">
    <property type="entry name" value="PECTINESTERASE_2"/>
    <property type="match status" value="1"/>
</dbReference>
<sequence length="581" mass="63586">MSGSKKGAVIGGSIILLVAVIAAIGVTVSRSGSNKQDSASAGQTNDNNLQSTIKSVQAICEPTDYRDICESALSKVANNTTDTRELVKLSFQVASDHIKEALSHSELLSKAASDPRTKQALTNCQELMNYAIDDIKTTFNRLGGFNMSDYEKAMGELKLWLGSAATYQETCLDGFENTTGDAAAGMRQALNSSMALTDNALAIVGQLADVIDELKLPALFSRRLLSDEEIEAVKNDDFPSWVSANRRKLLSIPPSGIRPDVVVAQDGSGDFSTISGALGVAPIKSAKPFVIYVKHGVYKEKVTIFRNMTNIIMVGDGATQTKVTGSLNFIDGLTTFKTASFVVMGEGFIARDMGFENSAGPQKHQAVALLVQADKSVFYRCQMDAYQDTLYVHTLRQYYRDCTISGTIDFIFGDAKAIFQNCLILVRKPLDNQQNIVTAQGRKSRQAASAIILHNCTITADPSFPKALHTKNPSYLGRPWKEYSRTFIIQSFIDSLINPNGWLPWLGDFGLTTCFYSEVDNRGPGANKSKRVTWKGIKNINYQHAQKFTVEHFLWGNDWLPPSGVPYTPGLLPESQPGRIH</sequence>
<accession>A0A2I0B363</accession>
<evidence type="ECO:0000256" key="11">
    <source>
        <dbReference type="PROSITE-ProRule" id="PRU10040"/>
    </source>
</evidence>
<comment type="function">
    <text evidence="10 12">Acts in the modification of cell walls via demethylesterification of cell wall pectin.</text>
</comment>
<evidence type="ECO:0000256" key="9">
    <source>
        <dbReference type="ARBA" id="ARBA00047928"/>
    </source>
</evidence>
<dbReference type="SUPFAM" id="SSF51126">
    <property type="entry name" value="Pectin lyase-like"/>
    <property type="match status" value="1"/>
</dbReference>
<dbReference type="NCBIfam" id="TIGR01614">
    <property type="entry name" value="PME_inhib"/>
    <property type="match status" value="1"/>
</dbReference>
<dbReference type="InterPro" id="IPR033131">
    <property type="entry name" value="Pectinesterase_Asp_AS"/>
</dbReference>
<dbReference type="SMART" id="SM00856">
    <property type="entry name" value="PMEI"/>
    <property type="match status" value="1"/>
</dbReference>
<dbReference type="InterPro" id="IPR035513">
    <property type="entry name" value="Invertase/methylesterase_inhib"/>
</dbReference>
<evidence type="ECO:0000256" key="5">
    <source>
        <dbReference type="ARBA" id="ARBA00022801"/>
    </source>
</evidence>
<comment type="subcellular location">
    <subcellularLocation>
        <location evidence="12">Secreted</location>
        <location evidence="12">Cell wall</location>
    </subcellularLocation>
</comment>
<evidence type="ECO:0000256" key="10">
    <source>
        <dbReference type="ARBA" id="ARBA00057335"/>
    </source>
</evidence>
<dbReference type="OrthoDB" id="2019149at2759"/>
<organism evidence="14 15">
    <name type="scientific">Apostasia shenzhenica</name>
    <dbReference type="NCBI Taxonomy" id="1088818"/>
    <lineage>
        <taxon>Eukaryota</taxon>
        <taxon>Viridiplantae</taxon>
        <taxon>Streptophyta</taxon>
        <taxon>Embryophyta</taxon>
        <taxon>Tracheophyta</taxon>
        <taxon>Spermatophyta</taxon>
        <taxon>Magnoliopsida</taxon>
        <taxon>Liliopsida</taxon>
        <taxon>Asparagales</taxon>
        <taxon>Orchidaceae</taxon>
        <taxon>Apostasioideae</taxon>
        <taxon>Apostasia</taxon>
    </lineage>
</organism>
<evidence type="ECO:0000256" key="8">
    <source>
        <dbReference type="ARBA" id="ARBA00023180"/>
    </source>
</evidence>